<evidence type="ECO:0000259" key="2">
    <source>
        <dbReference type="PROSITE" id="PS51729"/>
    </source>
</evidence>
<dbReference type="Proteomes" id="UP001523566">
    <property type="component" value="Unassembled WGS sequence"/>
</dbReference>
<dbReference type="PROSITE" id="PS51729">
    <property type="entry name" value="GNAT_YJDJ"/>
    <property type="match status" value="1"/>
</dbReference>
<dbReference type="Gene3D" id="3.40.630.30">
    <property type="match status" value="1"/>
</dbReference>
<organism evidence="3 4">
    <name type="scientific">Aequitasia blattaphilus</name>
    <dbReference type="NCBI Taxonomy" id="2949332"/>
    <lineage>
        <taxon>Bacteria</taxon>
        <taxon>Bacillati</taxon>
        <taxon>Bacillota</taxon>
        <taxon>Clostridia</taxon>
        <taxon>Lachnospirales</taxon>
        <taxon>Lachnospiraceae</taxon>
        <taxon>Aequitasia</taxon>
    </lineage>
</organism>
<keyword evidence="4" id="KW-1185">Reference proteome</keyword>
<feature type="domain" description="N-acetyltransferase" evidence="1">
    <location>
        <begin position="1"/>
        <end position="95"/>
    </location>
</feature>
<accession>A0ABT1E9Y8</accession>
<dbReference type="EMBL" id="JAMZFW010000012">
    <property type="protein sequence ID" value="MCP1102650.1"/>
    <property type="molecule type" value="Genomic_DNA"/>
</dbReference>
<dbReference type="PANTHER" id="PTHR31435">
    <property type="entry name" value="PROTEIN NATD1"/>
    <property type="match status" value="1"/>
</dbReference>
<dbReference type="CDD" id="cd04301">
    <property type="entry name" value="NAT_SF"/>
    <property type="match status" value="1"/>
</dbReference>
<dbReference type="PANTHER" id="PTHR31435:SF10">
    <property type="entry name" value="BSR4717 PROTEIN"/>
    <property type="match status" value="1"/>
</dbReference>
<proteinExistence type="predicted"/>
<evidence type="ECO:0000313" key="4">
    <source>
        <dbReference type="Proteomes" id="UP001523566"/>
    </source>
</evidence>
<gene>
    <name evidence="3" type="ORF">NK125_09505</name>
</gene>
<name>A0ABT1E9Y8_9FIRM</name>
<dbReference type="PROSITE" id="PS51186">
    <property type="entry name" value="GNAT"/>
    <property type="match status" value="1"/>
</dbReference>
<dbReference type="InterPro" id="IPR045057">
    <property type="entry name" value="Gcn5-rel_NAT"/>
</dbReference>
<sequence length="95" mass="10808">MKIEHKENLDRFLLKTDEGEKIGEIEYRVANDSLIYVTRTEVSPEHGGKGYAGLLLDALVEWARKNNIKAVPICSYVVRAFEKNPDKYGDIAILK</sequence>
<protein>
    <submittedName>
        <fullName evidence="3">N-acetyltransferase</fullName>
    </submittedName>
</protein>
<evidence type="ECO:0000313" key="3">
    <source>
        <dbReference type="EMBL" id="MCP1102650.1"/>
    </source>
</evidence>
<dbReference type="InterPro" id="IPR031165">
    <property type="entry name" value="GNAT_YJDJ"/>
</dbReference>
<dbReference type="SUPFAM" id="SSF55729">
    <property type="entry name" value="Acyl-CoA N-acyltransferases (Nat)"/>
    <property type="match status" value="1"/>
</dbReference>
<dbReference type="Pfam" id="PF14542">
    <property type="entry name" value="Acetyltransf_CG"/>
    <property type="match status" value="1"/>
</dbReference>
<reference evidence="3 4" key="1">
    <citation type="journal article" date="2022" name="Genome Biol. Evol.">
        <title>Host diet, physiology and behaviors set the stage for Lachnospiraceae cladogenesis.</title>
        <authorList>
            <person name="Vera-Ponce De Leon A."/>
            <person name="Schneider M."/>
            <person name="Jahnes B.C."/>
            <person name="Sadowski V."/>
            <person name="Camuy-Velez L.A."/>
            <person name="Duan J."/>
            <person name="Sabree Z.L."/>
        </authorList>
    </citation>
    <scope>NUCLEOTIDE SEQUENCE [LARGE SCALE GENOMIC DNA]</scope>
    <source>
        <strain evidence="3 4">PAL113</strain>
    </source>
</reference>
<feature type="domain" description="N-acetyltransferase" evidence="2">
    <location>
        <begin position="4"/>
        <end position="93"/>
    </location>
</feature>
<evidence type="ECO:0000259" key="1">
    <source>
        <dbReference type="PROSITE" id="PS51186"/>
    </source>
</evidence>
<dbReference type="RefSeq" id="WP_262066435.1">
    <property type="nucleotide sequence ID" value="NZ_JAMXOD010000012.1"/>
</dbReference>
<comment type="caution">
    <text evidence="3">The sequence shown here is derived from an EMBL/GenBank/DDBJ whole genome shotgun (WGS) entry which is preliminary data.</text>
</comment>
<dbReference type="InterPro" id="IPR000182">
    <property type="entry name" value="GNAT_dom"/>
</dbReference>
<dbReference type="InterPro" id="IPR016181">
    <property type="entry name" value="Acyl_CoA_acyltransferase"/>
</dbReference>